<gene>
    <name evidence="2" type="ORF">GCM10020221_24690</name>
</gene>
<name>A0ABP6JDT2_STRTU</name>
<organism evidence="2 3">
    <name type="scientific">Streptomyces thioluteus</name>
    <dbReference type="NCBI Taxonomy" id="66431"/>
    <lineage>
        <taxon>Bacteria</taxon>
        <taxon>Bacillati</taxon>
        <taxon>Actinomycetota</taxon>
        <taxon>Actinomycetes</taxon>
        <taxon>Kitasatosporales</taxon>
        <taxon>Streptomycetaceae</taxon>
        <taxon>Streptomyces</taxon>
    </lineage>
</organism>
<feature type="region of interest" description="Disordered" evidence="1">
    <location>
        <begin position="13"/>
        <end position="122"/>
    </location>
</feature>
<evidence type="ECO:0000256" key="1">
    <source>
        <dbReference type="SAM" id="MobiDB-lite"/>
    </source>
</evidence>
<evidence type="ECO:0000313" key="3">
    <source>
        <dbReference type="Proteomes" id="UP001501102"/>
    </source>
</evidence>
<keyword evidence="3" id="KW-1185">Reference proteome</keyword>
<evidence type="ECO:0000313" key="2">
    <source>
        <dbReference type="EMBL" id="GAA2927805.1"/>
    </source>
</evidence>
<reference evidence="3" key="1">
    <citation type="journal article" date="2019" name="Int. J. Syst. Evol. Microbiol.">
        <title>The Global Catalogue of Microorganisms (GCM) 10K type strain sequencing project: providing services to taxonomists for standard genome sequencing and annotation.</title>
        <authorList>
            <consortium name="The Broad Institute Genomics Platform"/>
            <consortium name="The Broad Institute Genome Sequencing Center for Infectious Disease"/>
            <person name="Wu L."/>
            <person name="Ma J."/>
        </authorList>
    </citation>
    <scope>NUCLEOTIDE SEQUENCE [LARGE SCALE GENOMIC DNA]</scope>
    <source>
        <strain evidence="3">JCM 4087</strain>
    </source>
</reference>
<protein>
    <submittedName>
        <fullName evidence="2">Uncharacterized protein</fullName>
    </submittedName>
</protein>
<comment type="caution">
    <text evidence="2">The sequence shown here is derived from an EMBL/GenBank/DDBJ whole genome shotgun (WGS) entry which is preliminary data.</text>
</comment>
<feature type="compositionally biased region" description="Basic and acidic residues" evidence="1">
    <location>
        <begin position="51"/>
        <end position="64"/>
    </location>
</feature>
<accession>A0ABP6JDT2</accession>
<dbReference type="EMBL" id="BAAAXZ010000094">
    <property type="protein sequence ID" value="GAA2927805.1"/>
    <property type="molecule type" value="Genomic_DNA"/>
</dbReference>
<dbReference type="Proteomes" id="UP001501102">
    <property type="component" value="Unassembled WGS sequence"/>
</dbReference>
<proteinExistence type="predicted"/>
<sequence length="122" mass="13262">MGAGVTLLGAVLGMDRVRPTNIEGDAGGDRAGLGRADRDREFPAGARSNAKRRDEEGRGGEHPAARVRSGPQPPREYYQVHGRTTRTYMPYPLSIKPDDAEQRTPHSSVRRAGVTPGAETRR</sequence>